<dbReference type="AlphaFoldDB" id="A0A1F6N2E2"/>
<dbReference type="Proteomes" id="UP000177040">
    <property type="component" value="Unassembled WGS sequence"/>
</dbReference>
<name>A0A1F6N2E2_9BACT</name>
<dbReference type="InterPro" id="IPR008279">
    <property type="entry name" value="PEP-util_enz_mobile_dom"/>
</dbReference>
<dbReference type="PANTHER" id="PTHR43615">
    <property type="entry name" value="PHOSPHOENOLPYRUVATE SYNTHASE-RELATED"/>
    <property type="match status" value="1"/>
</dbReference>
<gene>
    <name evidence="2" type="ORF">A2983_03725</name>
</gene>
<dbReference type="Pfam" id="PF00391">
    <property type="entry name" value="PEP-utilizers"/>
    <property type="match status" value="1"/>
</dbReference>
<organism evidence="2 3">
    <name type="scientific">Candidatus Magasanikbacteria bacterium RIFCSPLOWO2_01_FULL_40_15</name>
    <dbReference type="NCBI Taxonomy" id="1798686"/>
    <lineage>
        <taxon>Bacteria</taxon>
        <taxon>Candidatus Magasanikiibacteriota</taxon>
    </lineage>
</organism>
<dbReference type="EMBL" id="MFQH01000017">
    <property type="protein sequence ID" value="OGH78155.1"/>
    <property type="molecule type" value="Genomic_DNA"/>
</dbReference>
<dbReference type="InterPro" id="IPR051549">
    <property type="entry name" value="PEP_Utilizing_Enz"/>
</dbReference>
<dbReference type="GO" id="GO:0016772">
    <property type="term" value="F:transferase activity, transferring phosphorus-containing groups"/>
    <property type="evidence" value="ECO:0007669"/>
    <property type="project" value="InterPro"/>
</dbReference>
<evidence type="ECO:0000259" key="1">
    <source>
        <dbReference type="Pfam" id="PF00391"/>
    </source>
</evidence>
<comment type="caution">
    <text evidence="2">The sequence shown here is derived from an EMBL/GenBank/DDBJ whole genome shotgun (WGS) entry which is preliminary data.</text>
</comment>
<evidence type="ECO:0000313" key="3">
    <source>
        <dbReference type="Proteomes" id="UP000177040"/>
    </source>
</evidence>
<dbReference type="Gene3D" id="3.50.30.10">
    <property type="entry name" value="Phosphohistidine domain"/>
    <property type="match status" value="1"/>
</dbReference>
<accession>A0A1F6N2E2</accession>
<proteinExistence type="predicted"/>
<reference evidence="2 3" key="1">
    <citation type="journal article" date="2016" name="Nat. Commun.">
        <title>Thousands of microbial genomes shed light on interconnected biogeochemical processes in an aquifer system.</title>
        <authorList>
            <person name="Anantharaman K."/>
            <person name="Brown C.T."/>
            <person name="Hug L.A."/>
            <person name="Sharon I."/>
            <person name="Castelle C.J."/>
            <person name="Probst A.J."/>
            <person name="Thomas B.C."/>
            <person name="Singh A."/>
            <person name="Wilkins M.J."/>
            <person name="Karaoz U."/>
            <person name="Brodie E.L."/>
            <person name="Williams K.H."/>
            <person name="Hubbard S.S."/>
            <person name="Banfield J.F."/>
        </authorList>
    </citation>
    <scope>NUCLEOTIDE SEQUENCE [LARGE SCALE GENOMIC DNA]</scope>
</reference>
<protein>
    <recommendedName>
        <fullName evidence="1">PEP-utilising enzyme mobile domain-containing protein</fullName>
    </recommendedName>
</protein>
<feature type="domain" description="PEP-utilising enzyme mobile" evidence="1">
    <location>
        <begin position="382"/>
        <end position="453"/>
    </location>
</feature>
<dbReference type="SUPFAM" id="SSF52009">
    <property type="entry name" value="Phosphohistidine domain"/>
    <property type="match status" value="1"/>
</dbReference>
<dbReference type="InterPro" id="IPR036637">
    <property type="entry name" value="Phosphohistidine_dom_sf"/>
</dbReference>
<evidence type="ECO:0000313" key="2">
    <source>
        <dbReference type="EMBL" id="OGH78155.1"/>
    </source>
</evidence>
<sequence>MNLINQSWQYIISRNIPLWTTSLVLVGSLNHYPTYRLPALKQVRIHRGYHSDFYMLANGEGSKWEFADALQENFRQPEYLEFLQNIYKKNCEELLIMAHDITADYDSIQQFFDFYGHCTCMLNITAQASKIITDHTASLFADNPNGSEIILAYGAPQSRVPIQEMERALDDLVGKDIDIRAAAENLVERFGWIPANFVDAPWGIDYFIEQIKNHVLSKSQKNFLPNIKLTDEQKYYLHLIGEITFLNEYRKSIFARVHLIIRPVFDEIAKKMGLESWKDVSLCLHQEILDFLKSGVKPARELILARQKLCLIYNNENDLSIMLGTSYTEKVCVLYGDAAALFEEKFAPKSESRSEVRGMVANKGKVAGIAKIILSSEDFFTFNEGDILIAKMTSMDFIPIMKKSGAFITDEGGLASHAAIIAREYGKPCIIGTKNATKVFKNGEKIEVDAESGVVRKI</sequence>
<dbReference type="PANTHER" id="PTHR43615:SF1">
    <property type="entry name" value="PPDK_N DOMAIN-CONTAINING PROTEIN"/>
    <property type="match status" value="1"/>
</dbReference>